<evidence type="ECO:0000259" key="14">
    <source>
        <dbReference type="Pfam" id="PF07715"/>
    </source>
</evidence>
<keyword evidence="4" id="KW-0410">Iron transport</keyword>
<dbReference type="PANTHER" id="PTHR32552">
    <property type="entry name" value="FERRICHROME IRON RECEPTOR-RELATED"/>
    <property type="match status" value="1"/>
</dbReference>
<comment type="similarity">
    <text evidence="11 12">Belongs to the TonB-dependent receptor family.</text>
</comment>
<dbReference type="InterPro" id="IPR012910">
    <property type="entry name" value="Plug_dom"/>
</dbReference>
<keyword evidence="9 11" id="KW-0472">Membrane</keyword>
<dbReference type="EMBL" id="SDPT01000003">
    <property type="protein sequence ID" value="RXZ30539.1"/>
    <property type="molecule type" value="Genomic_DNA"/>
</dbReference>
<feature type="domain" description="TonB-dependent receptor-like beta-barrel" evidence="13">
    <location>
        <begin position="265"/>
        <end position="737"/>
    </location>
</feature>
<keyword evidence="2 11" id="KW-0813">Transport</keyword>
<evidence type="ECO:0000256" key="4">
    <source>
        <dbReference type="ARBA" id="ARBA00022496"/>
    </source>
</evidence>
<evidence type="ECO:0000256" key="7">
    <source>
        <dbReference type="ARBA" id="ARBA00023065"/>
    </source>
</evidence>
<evidence type="ECO:0000259" key="13">
    <source>
        <dbReference type="Pfam" id="PF00593"/>
    </source>
</evidence>
<dbReference type="InterPro" id="IPR039426">
    <property type="entry name" value="TonB-dep_rcpt-like"/>
</dbReference>
<evidence type="ECO:0000256" key="3">
    <source>
        <dbReference type="ARBA" id="ARBA00022452"/>
    </source>
</evidence>
<keyword evidence="10 11" id="KW-0998">Cell outer membrane</keyword>
<proteinExistence type="inferred from homology"/>
<protein>
    <submittedName>
        <fullName evidence="15">TonB-dependent receptor</fullName>
    </submittedName>
</protein>
<keyword evidence="15" id="KW-0675">Receptor</keyword>
<evidence type="ECO:0000256" key="12">
    <source>
        <dbReference type="RuleBase" id="RU003357"/>
    </source>
</evidence>
<comment type="subcellular location">
    <subcellularLocation>
        <location evidence="1 11">Cell outer membrane</location>
        <topology evidence="1 11">Multi-pass membrane protein</topology>
    </subcellularLocation>
</comment>
<reference evidence="15 16" key="1">
    <citation type="submission" date="2019-01" db="EMBL/GenBank/DDBJ databases">
        <title>Sphingomonas mucosissima sp. nov. and Sphingomonas desiccabilis sp. nov., from biological soil crusts in the Colorado Plateau, USA.</title>
        <authorList>
            <person name="Zhu D."/>
        </authorList>
    </citation>
    <scope>NUCLEOTIDE SEQUENCE [LARGE SCALE GENOMIC DNA]</scope>
    <source>
        <strain evidence="15 16">CP1D</strain>
    </source>
</reference>
<dbReference type="InterPro" id="IPR036942">
    <property type="entry name" value="Beta-barrel_TonB_sf"/>
</dbReference>
<dbReference type="PANTHER" id="PTHR32552:SF81">
    <property type="entry name" value="TONB-DEPENDENT OUTER MEMBRANE RECEPTOR"/>
    <property type="match status" value="1"/>
</dbReference>
<dbReference type="InterPro" id="IPR000531">
    <property type="entry name" value="Beta-barrel_TonB"/>
</dbReference>
<evidence type="ECO:0000256" key="8">
    <source>
        <dbReference type="ARBA" id="ARBA00023077"/>
    </source>
</evidence>
<dbReference type="SUPFAM" id="SSF56935">
    <property type="entry name" value="Porins"/>
    <property type="match status" value="1"/>
</dbReference>
<comment type="caution">
    <text evidence="15">The sequence shown here is derived from an EMBL/GenBank/DDBJ whole genome shotgun (WGS) entry which is preliminary data.</text>
</comment>
<dbReference type="Pfam" id="PF07715">
    <property type="entry name" value="Plug"/>
    <property type="match status" value="1"/>
</dbReference>
<dbReference type="GO" id="GO:0009279">
    <property type="term" value="C:cell outer membrane"/>
    <property type="evidence" value="ECO:0007669"/>
    <property type="project" value="UniProtKB-SubCell"/>
</dbReference>
<feature type="domain" description="TonB-dependent receptor plug" evidence="14">
    <location>
        <begin position="57"/>
        <end position="164"/>
    </location>
</feature>
<sequence>MISFPCRQPSALWTASALAFLAVPAAATPRDEPSPSAEPQLEAQDVIVTAQRRPERIQNTPVAISAFDEQAIVQRKLNDVKDIVTYTPGFSGNSEDSYIDTLAIRGIVSNDYGIGGDPSIGIFKDGVYQGRTGSAVTSLFDIERAEALRGPQGFLFGRNAISGAINIVTNKPDTERVRGHVYLGYGEVDRVEAEAALNLPLSEHWALRVAGYHTASDGWVDNVFTPDRDDRLMGENRTAARASLLYTAGPLRVIAMGEYERRRLDGTPYRASNDDREVLDAIDDALGIDLVVGGGPRDVDTDLTDPRDDGEIYGGTLQADLDLDFATLSSITAYRRHRFFYSEDYDGTPLRIGNYSQRQRGTYASQEVRLVSPGTGRFTWSTGLSGYRETVRARFTEQADETAVCLAGYGYSSCEELTQDLYGTPYVAAPDGILVDVNEARTVNTGFSAYGDVNFRVLPKLNVGLGLRYTWDHKKFGLNILPSDTTLGNLWTFAYYTDGFVTDGRSWQGTTPRLYVRYEIQPRLNVYASVTRGYKSGGFGSFTVAAPGPIEEFGLVPDGTKPDAFAPETIWSEELGVKGDLLGGRLRFDLTGFLYNYRNLQSVYFDTETRTQRVLNVGRVQGYGAEFATTLRPSRFFDLTGTLTYTHTRKRGDRDCTLKDCGGLPNPTWASSGVGTFHYPLASGEAYLAGEWVYEGRGRESFDWRGITRRHGYTTVNLRLGYRSDAGWEAVAYVENLFDALYYHGAENGGDLTPATVWGVAQPRNVGVNLRWRFGD</sequence>
<keyword evidence="8 12" id="KW-0798">TonB box</keyword>
<dbReference type="PROSITE" id="PS52016">
    <property type="entry name" value="TONB_DEPENDENT_REC_3"/>
    <property type="match status" value="1"/>
</dbReference>
<evidence type="ECO:0000313" key="16">
    <source>
        <dbReference type="Proteomes" id="UP000292347"/>
    </source>
</evidence>
<keyword evidence="16" id="KW-1185">Reference proteome</keyword>
<organism evidence="15 16">
    <name type="scientific">Sphingomonas desiccabilis</name>
    <dbReference type="NCBI Taxonomy" id="429134"/>
    <lineage>
        <taxon>Bacteria</taxon>
        <taxon>Pseudomonadati</taxon>
        <taxon>Pseudomonadota</taxon>
        <taxon>Alphaproteobacteria</taxon>
        <taxon>Sphingomonadales</taxon>
        <taxon>Sphingomonadaceae</taxon>
        <taxon>Sphingomonas</taxon>
    </lineage>
</organism>
<evidence type="ECO:0000256" key="10">
    <source>
        <dbReference type="ARBA" id="ARBA00023237"/>
    </source>
</evidence>
<keyword evidence="5 11" id="KW-0812">Transmembrane</keyword>
<gene>
    <name evidence="15" type="ORF">EO081_15325</name>
</gene>
<accession>A0A4Q2IMR7</accession>
<keyword evidence="3 11" id="KW-1134">Transmembrane beta strand</keyword>
<evidence type="ECO:0000256" key="1">
    <source>
        <dbReference type="ARBA" id="ARBA00004571"/>
    </source>
</evidence>
<evidence type="ECO:0000256" key="9">
    <source>
        <dbReference type="ARBA" id="ARBA00023136"/>
    </source>
</evidence>
<keyword evidence="7" id="KW-0406">Ion transport</keyword>
<evidence type="ECO:0000256" key="11">
    <source>
        <dbReference type="PROSITE-ProRule" id="PRU01360"/>
    </source>
</evidence>
<dbReference type="RefSeq" id="WP_129343117.1">
    <property type="nucleotide sequence ID" value="NZ_JACIDD010000003.1"/>
</dbReference>
<evidence type="ECO:0000256" key="2">
    <source>
        <dbReference type="ARBA" id="ARBA00022448"/>
    </source>
</evidence>
<dbReference type="Gene3D" id="2.40.170.20">
    <property type="entry name" value="TonB-dependent receptor, beta-barrel domain"/>
    <property type="match status" value="1"/>
</dbReference>
<dbReference type="GO" id="GO:0006826">
    <property type="term" value="P:iron ion transport"/>
    <property type="evidence" value="ECO:0007669"/>
    <property type="project" value="UniProtKB-KW"/>
</dbReference>
<evidence type="ECO:0000256" key="6">
    <source>
        <dbReference type="ARBA" id="ARBA00023004"/>
    </source>
</evidence>
<evidence type="ECO:0000313" key="15">
    <source>
        <dbReference type="EMBL" id="RXZ30539.1"/>
    </source>
</evidence>
<dbReference type="AlphaFoldDB" id="A0A4Q2IMR7"/>
<dbReference type="Proteomes" id="UP000292347">
    <property type="component" value="Unassembled WGS sequence"/>
</dbReference>
<keyword evidence="6" id="KW-0408">Iron</keyword>
<evidence type="ECO:0000256" key="5">
    <source>
        <dbReference type="ARBA" id="ARBA00022692"/>
    </source>
</evidence>
<dbReference type="OrthoDB" id="7463630at2"/>
<name>A0A4Q2IMR7_9SPHN</name>
<dbReference type="Pfam" id="PF00593">
    <property type="entry name" value="TonB_dep_Rec_b-barrel"/>
    <property type="match status" value="1"/>
</dbReference>